<dbReference type="OrthoDB" id="418495at2759"/>
<protein>
    <submittedName>
        <fullName evidence="6">Glutaredoxin</fullName>
    </submittedName>
</protein>
<evidence type="ECO:0000313" key="7">
    <source>
        <dbReference type="Proteomes" id="UP000252519"/>
    </source>
</evidence>
<sequence length="149" mass="16743">MQGGGAQQTQMPQYPPTQHPYHLQNPVNGVVEDTINRLMGSSSSSPVLSKESEAILDEVYKYPVVMYTKEHCPYCIRAKNELQADRVSYVEKNLSDYGQKAETTVKGLVELTQCKTVPQIFICGKYVSIRRPLNSRGGPLSLRMHSFSF</sequence>
<dbReference type="PROSITE" id="PS00195">
    <property type="entry name" value="GLUTAREDOXIN_1"/>
    <property type="match status" value="1"/>
</dbReference>
<dbReference type="GO" id="GO:0005739">
    <property type="term" value="C:mitochondrion"/>
    <property type="evidence" value="ECO:0007669"/>
    <property type="project" value="TreeGrafter"/>
</dbReference>
<feature type="domain" description="Glutaredoxin" evidence="5">
    <location>
        <begin position="64"/>
        <end position="127"/>
    </location>
</feature>
<keyword evidence="2" id="KW-1015">Disulfide bond</keyword>
<dbReference type="InterPro" id="IPR002109">
    <property type="entry name" value="Glutaredoxin"/>
</dbReference>
<dbReference type="Proteomes" id="UP000252519">
    <property type="component" value="Unassembled WGS sequence"/>
</dbReference>
<comment type="function">
    <text evidence="1">Has a glutathione-disulfide oxidoreductase activity in the presence of NADPH and glutathione reductase. Reduces low molecular weight disulfides and proteins.</text>
</comment>
<dbReference type="GO" id="GO:0015035">
    <property type="term" value="F:protein-disulfide reductase activity"/>
    <property type="evidence" value="ECO:0007669"/>
    <property type="project" value="TreeGrafter"/>
</dbReference>
<dbReference type="SUPFAM" id="SSF52833">
    <property type="entry name" value="Thioredoxin-like"/>
    <property type="match status" value="1"/>
</dbReference>
<dbReference type="CDD" id="cd02066">
    <property type="entry name" value="GRX_family"/>
    <property type="match status" value="1"/>
</dbReference>
<dbReference type="InterPro" id="IPR011767">
    <property type="entry name" value="GLR_AS"/>
</dbReference>
<organism evidence="6 7">
    <name type="scientific">Ancylostoma caninum</name>
    <name type="common">Dog hookworm</name>
    <dbReference type="NCBI Taxonomy" id="29170"/>
    <lineage>
        <taxon>Eukaryota</taxon>
        <taxon>Metazoa</taxon>
        <taxon>Ecdysozoa</taxon>
        <taxon>Nematoda</taxon>
        <taxon>Chromadorea</taxon>
        <taxon>Rhabditida</taxon>
        <taxon>Rhabditina</taxon>
        <taxon>Rhabditomorpha</taxon>
        <taxon>Strongyloidea</taxon>
        <taxon>Ancylostomatidae</taxon>
        <taxon>Ancylostomatinae</taxon>
        <taxon>Ancylostoma</taxon>
    </lineage>
</organism>
<keyword evidence="3" id="KW-0676">Redox-active center</keyword>
<evidence type="ECO:0000256" key="1">
    <source>
        <dbReference type="ARBA" id="ARBA00002549"/>
    </source>
</evidence>
<feature type="region of interest" description="Disordered" evidence="4">
    <location>
        <begin position="1"/>
        <end position="21"/>
    </location>
</feature>
<dbReference type="AlphaFoldDB" id="A0A368GG70"/>
<reference evidence="6 7" key="1">
    <citation type="submission" date="2014-10" db="EMBL/GenBank/DDBJ databases">
        <title>Draft genome of the hookworm Ancylostoma caninum.</title>
        <authorList>
            <person name="Mitreva M."/>
        </authorList>
    </citation>
    <scope>NUCLEOTIDE SEQUENCE [LARGE SCALE GENOMIC DNA]</scope>
    <source>
        <strain evidence="6 7">Baltimore</strain>
    </source>
</reference>
<dbReference type="InterPro" id="IPR036249">
    <property type="entry name" value="Thioredoxin-like_sf"/>
</dbReference>
<dbReference type="PANTHER" id="PTHR46679">
    <property type="match status" value="1"/>
</dbReference>
<evidence type="ECO:0000259" key="5">
    <source>
        <dbReference type="Pfam" id="PF00462"/>
    </source>
</evidence>
<proteinExistence type="predicted"/>
<comment type="caution">
    <text evidence="6">The sequence shown here is derived from an EMBL/GenBank/DDBJ whole genome shotgun (WGS) entry which is preliminary data.</text>
</comment>
<accession>A0A368GG70</accession>
<dbReference type="Pfam" id="PF00462">
    <property type="entry name" value="Glutaredoxin"/>
    <property type="match status" value="1"/>
</dbReference>
<evidence type="ECO:0000313" key="6">
    <source>
        <dbReference type="EMBL" id="RCN41827.1"/>
    </source>
</evidence>
<dbReference type="PANTHER" id="PTHR46679:SF3">
    <property type="entry name" value="GLUTAREDOXIN DOMAIN-CONTAINING PROTEIN"/>
    <property type="match status" value="1"/>
</dbReference>
<evidence type="ECO:0000256" key="3">
    <source>
        <dbReference type="ARBA" id="ARBA00023284"/>
    </source>
</evidence>
<gene>
    <name evidence="6" type="ORF">ANCCAN_12206</name>
</gene>
<evidence type="ECO:0000256" key="4">
    <source>
        <dbReference type="SAM" id="MobiDB-lite"/>
    </source>
</evidence>
<dbReference type="InterPro" id="IPR014025">
    <property type="entry name" value="Glutaredoxin_subgr"/>
</dbReference>
<keyword evidence="7" id="KW-1185">Reference proteome</keyword>
<dbReference type="Gene3D" id="3.40.30.10">
    <property type="entry name" value="Glutaredoxin"/>
    <property type="match status" value="1"/>
</dbReference>
<dbReference type="PRINTS" id="PR00160">
    <property type="entry name" value="GLUTAREDOXIN"/>
</dbReference>
<dbReference type="PROSITE" id="PS51354">
    <property type="entry name" value="GLUTAREDOXIN_2"/>
    <property type="match status" value="1"/>
</dbReference>
<dbReference type="EMBL" id="JOJR01000220">
    <property type="protein sequence ID" value="RCN41827.1"/>
    <property type="molecule type" value="Genomic_DNA"/>
</dbReference>
<name>A0A368GG70_ANCCA</name>
<evidence type="ECO:0000256" key="2">
    <source>
        <dbReference type="ARBA" id="ARBA00023157"/>
    </source>
</evidence>